<organism evidence="1">
    <name type="scientific">uncultured Caudovirales phage</name>
    <dbReference type="NCBI Taxonomy" id="2100421"/>
    <lineage>
        <taxon>Viruses</taxon>
        <taxon>Duplodnaviria</taxon>
        <taxon>Heunggongvirae</taxon>
        <taxon>Uroviricota</taxon>
        <taxon>Caudoviricetes</taxon>
        <taxon>Peduoviridae</taxon>
        <taxon>Maltschvirus</taxon>
        <taxon>Maltschvirus maltsch</taxon>
    </lineage>
</organism>
<proteinExistence type="predicted"/>
<evidence type="ECO:0000313" key="1">
    <source>
        <dbReference type="EMBL" id="CAB4162381.1"/>
    </source>
</evidence>
<sequence>MSDLGSMCVVRGGSSITTLPQYLASIGKNSFYARFVAGTNMFVNADLTGGAVALNGTVGSWQAEAANTSNFTAYFAQSASGDRPLYAAANGINSLYASGNATGDTRYMDLNSTTALNGNYTVIARHPLLARDSKTPFSHNGTAVYWVSAAGGGNMIAGIGANGVTAADQVTHVIRNVAGTSSGNCIIGVSQTGTGHNGFAPRLFRRTTAYSASAISELWFMPVLTDVQLDAAMAFIS</sequence>
<name>A0A6J5NYU7_9CAUD</name>
<reference evidence="1" key="1">
    <citation type="submission" date="2020-04" db="EMBL/GenBank/DDBJ databases">
        <authorList>
            <person name="Chiriac C."/>
            <person name="Salcher M."/>
            <person name="Ghai R."/>
            <person name="Kavagutti S V."/>
        </authorList>
    </citation>
    <scope>NUCLEOTIDE SEQUENCE</scope>
</reference>
<protein>
    <submittedName>
        <fullName evidence="1">Uncharacterized protein</fullName>
    </submittedName>
</protein>
<accession>A0A6J5NYU7</accession>
<gene>
    <name evidence="1" type="ORF">UFOVP785_33</name>
</gene>
<dbReference type="EMBL" id="LR796736">
    <property type="protein sequence ID" value="CAB4162381.1"/>
    <property type="molecule type" value="Genomic_DNA"/>
</dbReference>